<evidence type="ECO:0000256" key="13">
    <source>
        <dbReference type="ARBA" id="ARBA00022741"/>
    </source>
</evidence>
<comment type="cofactor">
    <cofactor evidence="3">
        <name>Co(2+)</name>
        <dbReference type="ChEBI" id="CHEBI:48828"/>
    </cofactor>
</comment>
<evidence type="ECO:0000256" key="7">
    <source>
        <dbReference type="ARBA" id="ARBA00005412"/>
    </source>
</evidence>
<dbReference type="Pfam" id="PF01761">
    <property type="entry name" value="DHQ_synthase"/>
    <property type="match status" value="1"/>
</dbReference>
<evidence type="ECO:0000256" key="9">
    <source>
        <dbReference type="ARBA" id="ARBA00017684"/>
    </source>
</evidence>
<evidence type="ECO:0000256" key="2">
    <source>
        <dbReference type="ARBA" id="ARBA00001911"/>
    </source>
</evidence>
<dbReference type="Gene3D" id="1.20.1090.10">
    <property type="entry name" value="Dehydroquinate synthase-like - alpha domain"/>
    <property type="match status" value="1"/>
</dbReference>
<evidence type="ECO:0000256" key="18">
    <source>
        <dbReference type="ARBA" id="ARBA00023285"/>
    </source>
</evidence>
<dbReference type="InterPro" id="IPR016037">
    <property type="entry name" value="DHQ_synth_AroB"/>
</dbReference>
<dbReference type="GO" id="GO:0009073">
    <property type="term" value="P:aromatic amino acid family biosynthetic process"/>
    <property type="evidence" value="ECO:0007669"/>
    <property type="project" value="UniProtKB-KW"/>
</dbReference>
<comment type="similarity">
    <text evidence="7">Belongs to the sugar phosphate cyclases superfamily. Dehydroquinate synthase family.</text>
</comment>
<dbReference type="PANTHER" id="PTHR43622">
    <property type="entry name" value="3-DEHYDROQUINATE SYNTHASE"/>
    <property type="match status" value="1"/>
</dbReference>
<dbReference type="Pfam" id="PF24621">
    <property type="entry name" value="DHQS_C"/>
    <property type="match status" value="1"/>
</dbReference>
<dbReference type="GO" id="GO:0008652">
    <property type="term" value="P:amino acid biosynthetic process"/>
    <property type="evidence" value="ECO:0007669"/>
    <property type="project" value="UniProtKB-KW"/>
</dbReference>
<comment type="function">
    <text evidence="4">Catalyzes the conversion of 3-deoxy-D-arabino-heptulosonate 7-phosphate (DAHP) to dehydroquinate (DHQ).</text>
</comment>
<proteinExistence type="inferred from homology"/>
<comment type="subcellular location">
    <subcellularLocation>
        <location evidence="5">Cytoplasm</location>
    </subcellularLocation>
</comment>
<evidence type="ECO:0000256" key="6">
    <source>
        <dbReference type="ARBA" id="ARBA00004661"/>
    </source>
</evidence>
<keyword evidence="16" id="KW-0057">Aromatic amino acid biosynthesis</keyword>
<comment type="cofactor">
    <cofactor evidence="2">
        <name>NAD(+)</name>
        <dbReference type="ChEBI" id="CHEBI:57540"/>
    </cofactor>
</comment>
<dbReference type="Proteomes" id="UP000178485">
    <property type="component" value="Chromosome i"/>
</dbReference>
<dbReference type="GO" id="GO:0005737">
    <property type="term" value="C:cytoplasm"/>
    <property type="evidence" value="ECO:0007669"/>
    <property type="project" value="UniProtKB-SubCell"/>
</dbReference>
<dbReference type="InterPro" id="IPR030960">
    <property type="entry name" value="DHQS/DOIS_N"/>
</dbReference>
<dbReference type="InterPro" id="IPR050071">
    <property type="entry name" value="Dehydroquinate_synthase"/>
</dbReference>
<keyword evidence="23" id="KW-1185">Reference proteome</keyword>
<evidence type="ECO:0000256" key="11">
    <source>
        <dbReference type="ARBA" id="ARBA00022605"/>
    </source>
</evidence>
<dbReference type="STRING" id="1642646.ING2E5A_1768"/>
<dbReference type="RefSeq" id="WP_071137034.1">
    <property type="nucleotide sequence ID" value="NZ_DUQN01000044.1"/>
</dbReference>
<dbReference type="PIRSF" id="PIRSF001455">
    <property type="entry name" value="DHQ_synth"/>
    <property type="match status" value="1"/>
</dbReference>
<dbReference type="SUPFAM" id="SSF56796">
    <property type="entry name" value="Dehydroquinate synthase-like"/>
    <property type="match status" value="1"/>
</dbReference>
<name>A0A1G4G7X7_9BACT</name>
<dbReference type="NCBIfam" id="TIGR01357">
    <property type="entry name" value="aroB"/>
    <property type="match status" value="1"/>
</dbReference>
<dbReference type="InterPro" id="IPR056179">
    <property type="entry name" value="DHQS_C"/>
</dbReference>
<keyword evidence="17 22" id="KW-0456">Lyase</keyword>
<evidence type="ECO:0000256" key="17">
    <source>
        <dbReference type="ARBA" id="ARBA00023239"/>
    </source>
</evidence>
<keyword evidence="12" id="KW-0479">Metal-binding</keyword>
<dbReference type="GO" id="GO:0046872">
    <property type="term" value="F:metal ion binding"/>
    <property type="evidence" value="ECO:0007669"/>
    <property type="project" value="UniProtKB-KW"/>
</dbReference>
<keyword evidence="18" id="KW-0170">Cobalt</keyword>
<evidence type="ECO:0000256" key="10">
    <source>
        <dbReference type="ARBA" id="ARBA00022490"/>
    </source>
</evidence>
<comment type="pathway">
    <text evidence="6">Metabolic intermediate biosynthesis; chorismate biosynthesis; chorismate from D-erythrose 4-phosphate and phosphoenolpyruvate: step 2/7.</text>
</comment>
<dbReference type="EC" id="4.2.3.4" evidence="8 19"/>
<evidence type="ECO:0000256" key="19">
    <source>
        <dbReference type="NCBIfam" id="TIGR01357"/>
    </source>
</evidence>
<keyword evidence="10" id="KW-0963">Cytoplasm</keyword>
<feature type="domain" description="3-dehydroquinate synthase N-terminal" evidence="20">
    <location>
        <begin position="54"/>
        <end position="162"/>
    </location>
</feature>
<evidence type="ECO:0000256" key="16">
    <source>
        <dbReference type="ARBA" id="ARBA00023141"/>
    </source>
</evidence>
<keyword evidence="13" id="KW-0547">Nucleotide-binding</keyword>
<feature type="domain" description="3-dehydroquinate synthase C-terminal" evidence="21">
    <location>
        <begin position="168"/>
        <end position="311"/>
    </location>
</feature>
<evidence type="ECO:0000256" key="8">
    <source>
        <dbReference type="ARBA" id="ARBA00013031"/>
    </source>
</evidence>
<reference evidence="22 23" key="1">
    <citation type="submission" date="2016-08" db="EMBL/GenBank/DDBJ databases">
        <authorList>
            <person name="Seilhamer J.J."/>
        </authorList>
    </citation>
    <scope>NUCLEOTIDE SEQUENCE [LARGE SCALE GENOMIC DNA]</scope>
    <source>
        <strain evidence="22">ING2-E5A</strain>
    </source>
</reference>
<dbReference type="GO" id="GO:0000166">
    <property type="term" value="F:nucleotide binding"/>
    <property type="evidence" value="ECO:0007669"/>
    <property type="project" value="UniProtKB-KW"/>
</dbReference>
<keyword evidence="15" id="KW-0520">NAD</keyword>
<evidence type="ECO:0000256" key="12">
    <source>
        <dbReference type="ARBA" id="ARBA00022723"/>
    </source>
</evidence>
<dbReference type="CDD" id="cd08195">
    <property type="entry name" value="DHQS"/>
    <property type="match status" value="1"/>
</dbReference>
<dbReference type="GO" id="GO:0003856">
    <property type="term" value="F:3-dehydroquinate synthase activity"/>
    <property type="evidence" value="ECO:0007669"/>
    <property type="project" value="UniProtKB-UniRule"/>
</dbReference>
<dbReference type="EMBL" id="LT608328">
    <property type="protein sequence ID" value="SCM58344.1"/>
    <property type="molecule type" value="Genomic_DNA"/>
</dbReference>
<comment type="catalytic activity">
    <reaction evidence="1">
        <text>7-phospho-2-dehydro-3-deoxy-D-arabino-heptonate = 3-dehydroquinate + phosphate</text>
        <dbReference type="Rhea" id="RHEA:21968"/>
        <dbReference type="ChEBI" id="CHEBI:32364"/>
        <dbReference type="ChEBI" id="CHEBI:43474"/>
        <dbReference type="ChEBI" id="CHEBI:58394"/>
        <dbReference type="EC" id="4.2.3.4"/>
    </reaction>
</comment>
<evidence type="ECO:0000256" key="3">
    <source>
        <dbReference type="ARBA" id="ARBA00001941"/>
    </source>
</evidence>
<dbReference type="InterPro" id="IPR030963">
    <property type="entry name" value="DHQ_synth_fam"/>
</dbReference>
<dbReference type="PANTHER" id="PTHR43622:SF7">
    <property type="entry name" value="3-DEHYDROQUINATE SYNTHASE, CHLOROPLASTIC"/>
    <property type="match status" value="1"/>
</dbReference>
<dbReference type="Gene3D" id="3.40.50.1970">
    <property type="match status" value="1"/>
</dbReference>
<dbReference type="KEGG" id="pmuc:ING2E5A_1768"/>
<evidence type="ECO:0000256" key="4">
    <source>
        <dbReference type="ARBA" id="ARBA00003485"/>
    </source>
</evidence>
<dbReference type="GO" id="GO:0009423">
    <property type="term" value="P:chorismate biosynthetic process"/>
    <property type="evidence" value="ECO:0007669"/>
    <property type="project" value="UniProtKB-UniRule"/>
</dbReference>
<evidence type="ECO:0000259" key="20">
    <source>
        <dbReference type="Pfam" id="PF01761"/>
    </source>
</evidence>
<dbReference type="AlphaFoldDB" id="A0A1G4G7X7"/>
<keyword evidence="14" id="KW-0862">Zinc</keyword>
<evidence type="ECO:0000313" key="23">
    <source>
        <dbReference type="Proteomes" id="UP000178485"/>
    </source>
</evidence>
<evidence type="ECO:0000256" key="1">
    <source>
        <dbReference type="ARBA" id="ARBA00001393"/>
    </source>
</evidence>
<sequence length="352" mass="39285">MQRIIKSNNPIADLATIISEIRHDRLFVLTDEHTARLCLPLIESLPVIQEAGQIVIPPNDTGKTLENLARIWSHLTRNGATRHSLLINLGGGMITDIGGFAAATFKRGISYVNIPTTLLGAVDAAVGGKTGINFEGFKNEIGAFYPAACVLISSRFFHTLGRGDILSGYSEMLKHALISSTEEWKNLLTFDAGDINYDWLTETVFHSVSIKEEIVEKDPFERNLRKALNLGHTVGHAFESFALESGRPVLHGYAVAWGLISELYLSHRLCGFPKEELLQAIHFIHRNYGAFEIGCDDYEKLYDFMRHDKKNETASSVNFTLLSDIGKIEINQVVDKELIFQSLDFYRDSVGL</sequence>
<evidence type="ECO:0000313" key="22">
    <source>
        <dbReference type="EMBL" id="SCM58344.1"/>
    </source>
</evidence>
<protein>
    <recommendedName>
        <fullName evidence="9 19">3-dehydroquinate synthase</fullName>
        <ecNumber evidence="8 19">4.2.3.4</ecNumber>
    </recommendedName>
</protein>
<accession>A0A1G4G7X7</accession>
<evidence type="ECO:0000256" key="15">
    <source>
        <dbReference type="ARBA" id="ARBA00023027"/>
    </source>
</evidence>
<evidence type="ECO:0000259" key="21">
    <source>
        <dbReference type="Pfam" id="PF24621"/>
    </source>
</evidence>
<gene>
    <name evidence="22" type="primary">aroB</name>
    <name evidence="22" type="ORF">ING2E5A_1768</name>
</gene>
<organism evidence="22 23">
    <name type="scientific">Petrimonas mucosa</name>
    <dbReference type="NCBI Taxonomy" id="1642646"/>
    <lineage>
        <taxon>Bacteria</taxon>
        <taxon>Pseudomonadati</taxon>
        <taxon>Bacteroidota</taxon>
        <taxon>Bacteroidia</taxon>
        <taxon>Bacteroidales</taxon>
        <taxon>Dysgonomonadaceae</taxon>
        <taxon>Petrimonas</taxon>
    </lineage>
</organism>
<evidence type="ECO:0000256" key="5">
    <source>
        <dbReference type="ARBA" id="ARBA00004496"/>
    </source>
</evidence>
<keyword evidence="11" id="KW-0028">Amino-acid biosynthesis</keyword>
<evidence type="ECO:0000256" key="14">
    <source>
        <dbReference type="ARBA" id="ARBA00022833"/>
    </source>
</evidence>